<dbReference type="OrthoDB" id="9804519at2"/>
<accession>A0A1I4IJ37</accession>
<dbReference type="EMBL" id="FOTS01000008">
    <property type="protein sequence ID" value="SFL54023.1"/>
    <property type="molecule type" value="Genomic_DNA"/>
</dbReference>
<evidence type="ECO:0008006" key="3">
    <source>
        <dbReference type="Google" id="ProtNLM"/>
    </source>
</evidence>
<dbReference type="NCBIfam" id="TIGR03833">
    <property type="entry name" value="YwbE family protein"/>
    <property type="match status" value="1"/>
</dbReference>
<dbReference type="AlphaFoldDB" id="A0A1I4IJ37"/>
<name>A0A1I4IJ37_9FIRM</name>
<gene>
    <name evidence="1" type="ORF">SAMN04490355_100868</name>
</gene>
<proteinExistence type="predicted"/>
<evidence type="ECO:0000313" key="2">
    <source>
        <dbReference type="Proteomes" id="UP000199520"/>
    </source>
</evidence>
<evidence type="ECO:0000313" key="1">
    <source>
        <dbReference type="EMBL" id="SFL54023.1"/>
    </source>
</evidence>
<keyword evidence="2" id="KW-1185">Reference proteome</keyword>
<dbReference type="PANTHER" id="PTHR40069:SF1">
    <property type="entry name" value="YWBE PROTEIN"/>
    <property type="match status" value="1"/>
</dbReference>
<dbReference type="STRING" id="1123291.SAMN04490355_100868"/>
<dbReference type="Pfam" id="PF09962">
    <property type="entry name" value="DUF2196"/>
    <property type="match status" value="1"/>
</dbReference>
<reference evidence="2" key="1">
    <citation type="submission" date="2016-10" db="EMBL/GenBank/DDBJ databases">
        <authorList>
            <person name="Varghese N."/>
            <person name="Submissions S."/>
        </authorList>
    </citation>
    <scope>NUCLEOTIDE SEQUENCE [LARGE SCALE GENOMIC DNA]</scope>
    <source>
        <strain evidence="2">DSM 13327</strain>
    </source>
</reference>
<protein>
    <recommendedName>
        <fullName evidence="3">YwbE family protein</fullName>
    </recommendedName>
</protein>
<dbReference type="PANTHER" id="PTHR40069">
    <property type="entry name" value="YWBE PROTEIN"/>
    <property type="match status" value="1"/>
</dbReference>
<dbReference type="RefSeq" id="WP_090933891.1">
    <property type="nucleotide sequence ID" value="NZ_FOTS01000008.1"/>
</dbReference>
<sequence length="65" mass="7124">MLNGTERKNIKAGSKVKVVQKQHQGTGQLTEGVVKDLLTNSAIHHRGIKVRLVNGIIGRVQEVIQ</sequence>
<dbReference type="InterPro" id="IPR019240">
    <property type="entry name" value="DUF2196"/>
</dbReference>
<organism evidence="1 2">
    <name type="scientific">Pelosinus propionicus DSM 13327</name>
    <dbReference type="NCBI Taxonomy" id="1123291"/>
    <lineage>
        <taxon>Bacteria</taxon>
        <taxon>Bacillati</taxon>
        <taxon>Bacillota</taxon>
        <taxon>Negativicutes</taxon>
        <taxon>Selenomonadales</taxon>
        <taxon>Sporomusaceae</taxon>
        <taxon>Pelosinus</taxon>
    </lineage>
</organism>
<dbReference type="Proteomes" id="UP000199520">
    <property type="component" value="Unassembled WGS sequence"/>
</dbReference>